<organism evidence="2 3">
    <name type="scientific">Streptomyces beijiangensis</name>
    <dbReference type="NCBI Taxonomy" id="163361"/>
    <lineage>
        <taxon>Bacteria</taxon>
        <taxon>Bacillati</taxon>
        <taxon>Actinomycetota</taxon>
        <taxon>Actinomycetes</taxon>
        <taxon>Kitasatosporales</taxon>
        <taxon>Streptomycetaceae</taxon>
        <taxon>Streptomyces</taxon>
    </lineage>
</organism>
<dbReference type="AlphaFoldDB" id="A0A939JLF0"/>
<feature type="transmembrane region" description="Helical" evidence="1">
    <location>
        <begin position="92"/>
        <end position="115"/>
    </location>
</feature>
<feature type="transmembrane region" description="Helical" evidence="1">
    <location>
        <begin position="23"/>
        <end position="46"/>
    </location>
</feature>
<reference evidence="2" key="1">
    <citation type="submission" date="2021-03" db="EMBL/GenBank/DDBJ databases">
        <title>Streptomyces poriferae sp. nov., a novel marine sponge-derived Actinobacteria species with anti-MRSA activity.</title>
        <authorList>
            <person name="Sandoval-Powers M."/>
            <person name="Kralova S."/>
            <person name="Nguyen G.-S."/>
            <person name="Fawwal D."/>
            <person name="Degnes K."/>
            <person name="Klinkenberg G."/>
            <person name="Sletta H."/>
            <person name="Wentzel A."/>
            <person name="Liles M.R."/>
        </authorList>
    </citation>
    <scope>NUCLEOTIDE SEQUENCE</scope>
    <source>
        <strain evidence="2">DSM 41794</strain>
    </source>
</reference>
<dbReference type="Proteomes" id="UP000664167">
    <property type="component" value="Unassembled WGS sequence"/>
</dbReference>
<comment type="caution">
    <text evidence="2">The sequence shown here is derived from an EMBL/GenBank/DDBJ whole genome shotgun (WGS) entry which is preliminary data.</text>
</comment>
<gene>
    <name evidence="2" type="ORF">J0695_31865</name>
</gene>
<evidence type="ECO:0000313" key="2">
    <source>
        <dbReference type="EMBL" id="MBO0516335.1"/>
    </source>
</evidence>
<evidence type="ECO:0000256" key="1">
    <source>
        <dbReference type="SAM" id="Phobius"/>
    </source>
</evidence>
<dbReference type="EMBL" id="JAFLRJ010000388">
    <property type="protein sequence ID" value="MBO0516335.1"/>
    <property type="molecule type" value="Genomic_DNA"/>
</dbReference>
<sequence length="162" mass="17765">MNFAFTSLAVVMAAILSTSVSRVLVIPICMVFVPITAKASLLIWLGEYHRSQRAGRGVAKIETRINNHLGEPALFSWESGLSSSGTHMSYPYAATAAYMLSAGVLAHLVGIYFLGETVARFGQTTTVLTVVGAGVYAIALELLFFRFFRSRWRAVRSHHHTQ</sequence>
<keyword evidence="1" id="KW-0472">Membrane</keyword>
<dbReference type="RefSeq" id="WP_206967993.1">
    <property type="nucleotide sequence ID" value="NZ_BAAAJJ010000002.1"/>
</dbReference>
<feature type="transmembrane region" description="Helical" evidence="1">
    <location>
        <begin position="127"/>
        <end position="148"/>
    </location>
</feature>
<keyword evidence="1" id="KW-1133">Transmembrane helix</keyword>
<proteinExistence type="predicted"/>
<evidence type="ECO:0000313" key="3">
    <source>
        <dbReference type="Proteomes" id="UP000664167"/>
    </source>
</evidence>
<keyword evidence="3" id="KW-1185">Reference proteome</keyword>
<keyword evidence="1" id="KW-0812">Transmembrane</keyword>
<protein>
    <submittedName>
        <fullName evidence="2">Uncharacterized protein</fullName>
    </submittedName>
</protein>
<accession>A0A939JLF0</accession>
<name>A0A939JLF0_9ACTN</name>